<evidence type="ECO:0000256" key="3">
    <source>
        <dbReference type="ARBA" id="ARBA00023274"/>
    </source>
</evidence>
<accession>A0A0G1KFM5</accession>
<gene>
    <name evidence="5" type="primary">rpsB</name>
    <name evidence="6" type="ORF">UW79_C0004G0013</name>
</gene>
<dbReference type="InterPro" id="IPR001865">
    <property type="entry name" value="Ribosomal_uS2"/>
</dbReference>
<keyword evidence="2 5" id="KW-0689">Ribosomal protein</keyword>
<keyword evidence="3 5" id="KW-0687">Ribonucleoprotein</keyword>
<dbReference type="CDD" id="cd01425">
    <property type="entry name" value="RPS2"/>
    <property type="match status" value="1"/>
</dbReference>
<comment type="similarity">
    <text evidence="1 5">Belongs to the universal ribosomal protein uS2 family.</text>
</comment>
<dbReference type="EMBL" id="LCJR01000004">
    <property type="protein sequence ID" value="KKT82556.1"/>
    <property type="molecule type" value="Genomic_DNA"/>
</dbReference>
<dbReference type="GO" id="GO:0022627">
    <property type="term" value="C:cytosolic small ribosomal subunit"/>
    <property type="evidence" value="ECO:0007669"/>
    <property type="project" value="TreeGrafter"/>
</dbReference>
<evidence type="ECO:0000256" key="2">
    <source>
        <dbReference type="ARBA" id="ARBA00022980"/>
    </source>
</evidence>
<dbReference type="Pfam" id="PF00318">
    <property type="entry name" value="Ribosomal_S2"/>
    <property type="match status" value="1"/>
</dbReference>
<evidence type="ECO:0000256" key="4">
    <source>
        <dbReference type="ARBA" id="ARBA00035256"/>
    </source>
</evidence>
<dbReference type="PATRIC" id="fig|1619025.3.peg.163"/>
<evidence type="ECO:0000256" key="5">
    <source>
        <dbReference type="HAMAP-Rule" id="MF_00291"/>
    </source>
</evidence>
<dbReference type="Proteomes" id="UP000034032">
    <property type="component" value="Unassembled WGS sequence"/>
</dbReference>
<dbReference type="Gene3D" id="1.10.287.610">
    <property type="entry name" value="Helix hairpin bin"/>
    <property type="match status" value="1"/>
</dbReference>
<name>A0A0G1KFM5_9BACT</name>
<protein>
    <recommendedName>
        <fullName evidence="4 5">Small ribosomal subunit protein uS2</fullName>
    </recommendedName>
</protein>
<organism evidence="6 7">
    <name type="scientific">Candidatus Yanofskybacteria bacterium GW2011_GWA2_44_9</name>
    <dbReference type="NCBI Taxonomy" id="1619025"/>
    <lineage>
        <taxon>Bacteria</taxon>
        <taxon>Candidatus Yanofskyibacteriota</taxon>
    </lineage>
</organism>
<dbReference type="InterPro" id="IPR005706">
    <property type="entry name" value="Ribosomal_uS2_bac/mit/plastid"/>
</dbReference>
<sequence>MSDAQLQPLIPYENMLRAGAHFGRKKTVFNPAMKKFVFTVRNGVCIIDLLKTQTELQKALDHLKGVKEKNGLILFVALTKQSLEGIKELAESLGMPYVLERWLGGTLTNFKELNGRVKKMEEMEKQKAEGGLDKYTKKERTVFNKALEKMQKRFNGLRKLVRLPDVVFVSSLKEGALPVREAKRMGVKVVAICNTDANPDNVDFAIPANDKSKKSVDLIIELLKNNL</sequence>
<dbReference type="HAMAP" id="MF_00291_B">
    <property type="entry name" value="Ribosomal_uS2_B"/>
    <property type="match status" value="1"/>
</dbReference>
<dbReference type="AlphaFoldDB" id="A0A0G1KFM5"/>
<dbReference type="GO" id="GO:0006412">
    <property type="term" value="P:translation"/>
    <property type="evidence" value="ECO:0007669"/>
    <property type="project" value="UniProtKB-UniRule"/>
</dbReference>
<dbReference type="SUPFAM" id="SSF52313">
    <property type="entry name" value="Ribosomal protein S2"/>
    <property type="match status" value="1"/>
</dbReference>
<dbReference type="NCBIfam" id="TIGR01011">
    <property type="entry name" value="rpsB_bact"/>
    <property type="match status" value="1"/>
</dbReference>
<evidence type="ECO:0000313" key="6">
    <source>
        <dbReference type="EMBL" id="KKT82556.1"/>
    </source>
</evidence>
<dbReference type="InterPro" id="IPR023591">
    <property type="entry name" value="Ribosomal_uS2_flav_dom_sf"/>
</dbReference>
<evidence type="ECO:0000256" key="1">
    <source>
        <dbReference type="ARBA" id="ARBA00006242"/>
    </source>
</evidence>
<dbReference type="Gene3D" id="3.40.50.10490">
    <property type="entry name" value="Glucose-6-phosphate isomerase like protein, domain 1"/>
    <property type="match status" value="1"/>
</dbReference>
<proteinExistence type="inferred from homology"/>
<comment type="caution">
    <text evidence="6">The sequence shown here is derived from an EMBL/GenBank/DDBJ whole genome shotgun (WGS) entry which is preliminary data.</text>
</comment>
<reference evidence="6 7" key="1">
    <citation type="journal article" date="2015" name="Nature">
        <title>rRNA introns, odd ribosomes, and small enigmatic genomes across a large radiation of phyla.</title>
        <authorList>
            <person name="Brown C.T."/>
            <person name="Hug L.A."/>
            <person name="Thomas B.C."/>
            <person name="Sharon I."/>
            <person name="Castelle C.J."/>
            <person name="Singh A."/>
            <person name="Wilkins M.J."/>
            <person name="Williams K.H."/>
            <person name="Banfield J.F."/>
        </authorList>
    </citation>
    <scope>NUCLEOTIDE SEQUENCE [LARGE SCALE GENOMIC DNA]</scope>
</reference>
<dbReference type="PANTHER" id="PTHR12534">
    <property type="entry name" value="30S RIBOSOMAL PROTEIN S2 PROKARYOTIC AND ORGANELLAR"/>
    <property type="match status" value="1"/>
</dbReference>
<evidence type="ECO:0000313" key="7">
    <source>
        <dbReference type="Proteomes" id="UP000034032"/>
    </source>
</evidence>
<dbReference type="GO" id="GO:0003735">
    <property type="term" value="F:structural constituent of ribosome"/>
    <property type="evidence" value="ECO:0007669"/>
    <property type="project" value="InterPro"/>
</dbReference>
<dbReference type="PRINTS" id="PR00395">
    <property type="entry name" value="RIBOSOMALS2"/>
</dbReference>
<dbReference type="PANTHER" id="PTHR12534:SF0">
    <property type="entry name" value="SMALL RIBOSOMAL SUBUNIT PROTEIN US2M"/>
    <property type="match status" value="1"/>
</dbReference>